<evidence type="ECO:0000313" key="3">
    <source>
        <dbReference type="EMBL" id="MBB6122753.1"/>
    </source>
</evidence>
<keyword evidence="1" id="KW-0547">Nucleotide-binding</keyword>
<dbReference type="SUPFAM" id="SSF52540">
    <property type="entry name" value="P-loop containing nucleoside triphosphate hydrolases"/>
    <property type="match status" value="1"/>
</dbReference>
<evidence type="ECO:0000256" key="1">
    <source>
        <dbReference type="ARBA" id="ARBA00022741"/>
    </source>
</evidence>
<dbReference type="InterPro" id="IPR033756">
    <property type="entry name" value="YlxH/NBP35"/>
</dbReference>
<dbReference type="PANTHER" id="PTHR32309">
    <property type="entry name" value="TYROSINE-PROTEIN KINASE"/>
    <property type="match status" value="1"/>
</dbReference>
<accession>A0A841IVQ7</accession>
<keyword evidence="2" id="KW-0067">ATP-binding</keyword>
<dbReference type="PANTHER" id="PTHR32309:SF31">
    <property type="entry name" value="CAPSULAR EXOPOLYSACCHARIDE FAMILY"/>
    <property type="match status" value="1"/>
</dbReference>
<dbReference type="GO" id="GO:0016301">
    <property type="term" value="F:kinase activity"/>
    <property type="evidence" value="ECO:0007669"/>
    <property type="project" value="UniProtKB-KW"/>
</dbReference>
<comment type="caution">
    <text evidence="3">The sequence shown here is derived from an EMBL/GenBank/DDBJ whole genome shotgun (WGS) entry which is preliminary data.</text>
</comment>
<dbReference type="InterPro" id="IPR027417">
    <property type="entry name" value="P-loop_NTPase"/>
</dbReference>
<dbReference type="Pfam" id="PF10609">
    <property type="entry name" value="ParA"/>
    <property type="match status" value="1"/>
</dbReference>
<dbReference type="Gene3D" id="3.40.50.300">
    <property type="entry name" value="P-loop containing nucleotide triphosphate hydrolases"/>
    <property type="match status" value="1"/>
</dbReference>
<dbReference type="CDD" id="cd05387">
    <property type="entry name" value="BY-kinase"/>
    <property type="match status" value="1"/>
</dbReference>
<proteinExistence type="predicted"/>
<evidence type="ECO:0000313" key="4">
    <source>
        <dbReference type="Proteomes" id="UP000552700"/>
    </source>
</evidence>
<sequence>MTKHSPIPGKGLLERAADLYDFGAALRGKGLPPVTIPADAMPPVTPEPAVVQDTTVSFAKPRARDWTRPVQPLDRGKMAEAGYLVPGGPVSGVSEEFRIIKRALLATIRGTKHQDALPNGNLILVASAHPGDGKTFCAINLAVSLAAESDLEVLLVDADFGKPSIPAALGLSGETGMMDALVDPRVAIEDCVLRTDVPSFSVLPAGTATHNDSEHLASTRTDAILDALVAGRPERVVIFDSPPLLSASPASVLASHVGQTLLVVRADRTTETTLRDAADLLRGCGHIELLLNGVKFSASGRRFGSYYGKGG</sequence>
<dbReference type="InterPro" id="IPR050445">
    <property type="entry name" value="Bact_polysacc_biosynth/exp"/>
</dbReference>
<keyword evidence="4" id="KW-1185">Reference proteome</keyword>
<dbReference type="Proteomes" id="UP000552700">
    <property type="component" value="Unassembled WGS sequence"/>
</dbReference>
<evidence type="ECO:0000256" key="2">
    <source>
        <dbReference type="ARBA" id="ARBA00022840"/>
    </source>
</evidence>
<reference evidence="3 4" key="1">
    <citation type="submission" date="2020-08" db="EMBL/GenBank/DDBJ databases">
        <title>Genomic Encyclopedia of Type Strains, Phase IV (KMG-IV): sequencing the most valuable type-strain genomes for metagenomic binning, comparative biology and taxonomic classification.</title>
        <authorList>
            <person name="Goeker M."/>
        </authorList>
    </citation>
    <scope>NUCLEOTIDE SEQUENCE [LARGE SCALE GENOMIC DNA]</scope>
    <source>
        <strain evidence="3 4">DSM 102255</strain>
    </source>
</reference>
<dbReference type="EMBL" id="JACIJP010000001">
    <property type="protein sequence ID" value="MBB6122753.1"/>
    <property type="molecule type" value="Genomic_DNA"/>
</dbReference>
<dbReference type="RefSeq" id="WP_184077131.1">
    <property type="nucleotide sequence ID" value="NZ_JACIJP010000001.1"/>
</dbReference>
<protein>
    <submittedName>
        <fullName evidence="3">Exopolysaccharide/PEP-CTERM locus tyrosine autokinase</fullName>
    </submittedName>
</protein>
<dbReference type="InterPro" id="IPR005702">
    <property type="entry name" value="Wzc-like_C"/>
</dbReference>
<organism evidence="3 4">
    <name type="scientific">Sphingobium subterraneum</name>
    <dbReference type="NCBI Taxonomy" id="627688"/>
    <lineage>
        <taxon>Bacteria</taxon>
        <taxon>Pseudomonadati</taxon>
        <taxon>Pseudomonadota</taxon>
        <taxon>Alphaproteobacteria</taxon>
        <taxon>Sphingomonadales</taxon>
        <taxon>Sphingomonadaceae</taxon>
        <taxon>Sphingobium</taxon>
    </lineage>
</organism>
<gene>
    <name evidence="3" type="ORF">FHS92_000460</name>
</gene>
<keyword evidence="3" id="KW-0808">Transferase</keyword>
<name>A0A841IVQ7_9SPHN</name>
<dbReference type="AlphaFoldDB" id="A0A841IVQ7"/>
<keyword evidence="3" id="KW-0418">Kinase</keyword>